<dbReference type="PANTHER" id="PTHR30329">
    <property type="entry name" value="STATOR ELEMENT OF FLAGELLAR MOTOR COMPLEX"/>
    <property type="match status" value="1"/>
</dbReference>
<dbReference type="RefSeq" id="WP_237362066.1">
    <property type="nucleotide sequence ID" value="NZ_CAKLDM010000002.1"/>
</dbReference>
<proteinExistence type="inferred from homology"/>
<evidence type="ECO:0000256" key="2">
    <source>
        <dbReference type="ARBA" id="ARBA00008914"/>
    </source>
</evidence>
<evidence type="ECO:0000256" key="4">
    <source>
        <dbReference type="ARBA" id="ARBA00022692"/>
    </source>
</evidence>
<organism evidence="10 11">
    <name type="scientific">Vibrio marisflavi CECT 7928</name>
    <dbReference type="NCBI Taxonomy" id="634439"/>
    <lineage>
        <taxon>Bacteria</taxon>
        <taxon>Pseudomonadati</taxon>
        <taxon>Pseudomonadota</taxon>
        <taxon>Gammaproteobacteria</taxon>
        <taxon>Vibrionales</taxon>
        <taxon>Vibrionaceae</taxon>
        <taxon>Vibrio</taxon>
    </lineage>
</organism>
<evidence type="ECO:0000256" key="8">
    <source>
        <dbReference type="SAM" id="Phobius"/>
    </source>
</evidence>
<keyword evidence="5 8" id="KW-1133">Transmembrane helix</keyword>
<evidence type="ECO:0000256" key="5">
    <source>
        <dbReference type="ARBA" id="ARBA00022989"/>
    </source>
</evidence>
<reference evidence="10" key="1">
    <citation type="submission" date="2021-11" db="EMBL/GenBank/DDBJ databases">
        <authorList>
            <person name="Rodrigo-Torres L."/>
            <person name="Arahal R. D."/>
            <person name="Lucena T."/>
        </authorList>
    </citation>
    <scope>NUCLEOTIDE SEQUENCE</scope>
    <source>
        <strain evidence="10">CECT 7928</strain>
    </source>
</reference>
<dbReference type="InterPro" id="IPR025713">
    <property type="entry name" value="MotB-like_N_dom"/>
</dbReference>
<accession>A0ABM9A572</accession>
<dbReference type="PROSITE" id="PS51123">
    <property type="entry name" value="OMPA_2"/>
    <property type="match status" value="1"/>
</dbReference>
<evidence type="ECO:0000256" key="6">
    <source>
        <dbReference type="ARBA" id="ARBA00023136"/>
    </source>
</evidence>
<evidence type="ECO:0000256" key="1">
    <source>
        <dbReference type="ARBA" id="ARBA00004162"/>
    </source>
</evidence>
<dbReference type="Pfam" id="PF00691">
    <property type="entry name" value="OmpA"/>
    <property type="match status" value="1"/>
</dbReference>
<dbReference type="Pfam" id="PF13677">
    <property type="entry name" value="MotB_plug"/>
    <property type="match status" value="1"/>
</dbReference>
<evidence type="ECO:0000256" key="3">
    <source>
        <dbReference type="ARBA" id="ARBA00022475"/>
    </source>
</evidence>
<feature type="transmembrane region" description="Helical" evidence="8">
    <location>
        <begin position="28"/>
        <end position="50"/>
    </location>
</feature>
<keyword evidence="6 7" id="KW-0472">Membrane</keyword>
<evidence type="ECO:0000259" key="9">
    <source>
        <dbReference type="PROSITE" id="PS51123"/>
    </source>
</evidence>
<protein>
    <submittedName>
        <fullName evidence="10">Chemotaxis protein LafU</fullName>
    </submittedName>
</protein>
<dbReference type="PANTHER" id="PTHR30329:SF21">
    <property type="entry name" value="LIPOPROTEIN YIAD-RELATED"/>
    <property type="match status" value="1"/>
</dbReference>
<dbReference type="InterPro" id="IPR050330">
    <property type="entry name" value="Bact_OuterMem_StrucFunc"/>
</dbReference>
<comment type="similarity">
    <text evidence="2">Belongs to the MotB family.</text>
</comment>
<dbReference type="InterPro" id="IPR006665">
    <property type="entry name" value="OmpA-like"/>
</dbReference>
<keyword evidence="11" id="KW-1185">Reference proteome</keyword>
<dbReference type="CDD" id="cd07185">
    <property type="entry name" value="OmpA_C-like"/>
    <property type="match status" value="1"/>
</dbReference>
<feature type="domain" description="OmpA-like" evidence="9">
    <location>
        <begin position="148"/>
        <end position="266"/>
    </location>
</feature>
<keyword evidence="4 8" id="KW-0812">Transmembrane</keyword>
<sequence length="313" mass="34751">MDSNFKNDSVIVVRRASRNNRNSHHGGAWKIAFADFAMSLLCLFLVLWIMSFSTPQQLVSIANYFHQVAVFKHPNSPYPIDLHGAPEPAAQNGGERETKVNRVQGMQPILYGPTHGGSVQILSSQLQKIMHKHNFGKNMFLQVVPEGLKIELTNSQNHVMFKKGSAQLTPYFVDLLLKLAPILASVPNKLVISGHTDSMHFLPEKGNNWHLSTERALSALRTLEFNGLPNKQVLQVVGMSDKDLADPNDPSSGTNRRVDILVLTKSASQTMMSMFSAPNLVSQQPKSFKKAEQYASENQPVTDVAVLKRKALL</sequence>
<dbReference type="InterPro" id="IPR036737">
    <property type="entry name" value="OmpA-like_sf"/>
</dbReference>
<evidence type="ECO:0000313" key="10">
    <source>
        <dbReference type="EMBL" id="CAH0540029.1"/>
    </source>
</evidence>
<dbReference type="EMBL" id="CAKLDM010000002">
    <property type="protein sequence ID" value="CAH0540029.1"/>
    <property type="molecule type" value="Genomic_DNA"/>
</dbReference>
<dbReference type="SUPFAM" id="SSF103088">
    <property type="entry name" value="OmpA-like"/>
    <property type="match status" value="1"/>
</dbReference>
<evidence type="ECO:0000313" key="11">
    <source>
        <dbReference type="Proteomes" id="UP000838748"/>
    </source>
</evidence>
<keyword evidence="3" id="KW-1003">Cell membrane</keyword>
<dbReference type="Proteomes" id="UP000838748">
    <property type="component" value="Unassembled WGS sequence"/>
</dbReference>
<comment type="caution">
    <text evidence="10">The sequence shown here is derived from an EMBL/GenBank/DDBJ whole genome shotgun (WGS) entry which is preliminary data.</text>
</comment>
<evidence type="ECO:0000256" key="7">
    <source>
        <dbReference type="PROSITE-ProRule" id="PRU00473"/>
    </source>
</evidence>
<comment type="subcellular location">
    <subcellularLocation>
        <location evidence="1">Cell membrane</location>
        <topology evidence="1">Single-pass membrane protein</topology>
    </subcellularLocation>
</comment>
<name>A0ABM9A572_9VIBR</name>
<dbReference type="Gene3D" id="3.30.1330.60">
    <property type="entry name" value="OmpA-like domain"/>
    <property type="match status" value="1"/>
</dbReference>
<gene>
    <name evidence="10" type="primary">lafU_2</name>
    <name evidence="10" type="ORF">VMF7928_02580</name>
</gene>